<dbReference type="GO" id="GO:0048791">
    <property type="term" value="P:calcium ion-regulated exocytosis of neurotransmitter"/>
    <property type="evidence" value="ECO:0007669"/>
    <property type="project" value="TreeGrafter"/>
</dbReference>
<feature type="compositionally biased region" description="Low complexity" evidence="1">
    <location>
        <begin position="249"/>
        <end position="260"/>
    </location>
</feature>
<dbReference type="EMBL" id="JAAOIC020000067">
    <property type="protein sequence ID" value="KAG8034861.1"/>
    <property type="molecule type" value="Genomic_DNA"/>
</dbReference>
<dbReference type="GO" id="GO:0048788">
    <property type="term" value="C:cytoskeleton of presynaptic active zone"/>
    <property type="evidence" value="ECO:0007669"/>
    <property type="project" value="TreeGrafter"/>
</dbReference>
<protein>
    <recommendedName>
        <fullName evidence="2">C2 domain-containing protein</fullName>
    </recommendedName>
</protein>
<dbReference type="GO" id="GO:0044325">
    <property type="term" value="F:transmembrane transporter binding"/>
    <property type="evidence" value="ECO:0007669"/>
    <property type="project" value="TreeGrafter"/>
</dbReference>
<feature type="region of interest" description="Disordered" evidence="1">
    <location>
        <begin position="242"/>
        <end position="326"/>
    </location>
</feature>
<dbReference type="GO" id="GO:0050806">
    <property type="term" value="P:positive regulation of synaptic transmission"/>
    <property type="evidence" value="ECO:0007669"/>
    <property type="project" value="TreeGrafter"/>
</dbReference>
<dbReference type="PROSITE" id="PS50004">
    <property type="entry name" value="C2"/>
    <property type="match status" value="1"/>
</dbReference>
<name>A0A8J5UWR2_9HYME</name>
<dbReference type="GO" id="GO:0042391">
    <property type="term" value="P:regulation of membrane potential"/>
    <property type="evidence" value="ECO:0007669"/>
    <property type="project" value="TreeGrafter"/>
</dbReference>
<reference evidence="3" key="1">
    <citation type="submission" date="2020-03" db="EMBL/GenBank/DDBJ databases">
        <authorList>
            <person name="Chebbi M.A."/>
            <person name="Drezen J.M."/>
        </authorList>
    </citation>
    <scope>NUCLEOTIDE SEQUENCE</scope>
    <source>
        <tissue evidence="3">Whole body</tissue>
    </source>
</reference>
<dbReference type="GO" id="GO:0031267">
    <property type="term" value="F:small GTPase binding"/>
    <property type="evidence" value="ECO:0007669"/>
    <property type="project" value="InterPro"/>
</dbReference>
<evidence type="ECO:0000313" key="3">
    <source>
        <dbReference type="EMBL" id="KAG8034861.1"/>
    </source>
</evidence>
<evidence type="ECO:0000256" key="1">
    <source>
        <dbReference type="SAM" id="MobiDB-lite"/>
    </source>
</evidence>
<dbReference type="OrthoDB" id="10059918at2759"/>
<reference evidence="3" key="2">
    <citation type="submission" date="2021-04" db="EMBL/GenBank/DDBJ databases">
        <title>Genome-wide patterns of bracovirus chromosomal integration into multiple host tissues during parasitism.</title>
        <authorList>
            <person name="Chebbi M.A.C."/>
        </authorList>
    </citation>
    <scope>NUCLEOTIDE SEQUENCE</scope>
    <source>
        <tissue evidence="3">Whole body</tissue>
    </source>
</reference>
<proteinExistence type="predicted"/>
<gene>
    <name evidence="3" type="ORF">G9C98_007937</name>
</gene>
<dbReference type="InterPro" id="IPR000008">
    <property type="entry name" value="C2_dom"/>
</dbReference>
<comment type="caution">
    <text evidence="3">The sequence shown here is derived from an EMBL/GenBank/DDBJ whole genome shotgun (WGS) entry which is preliminary data.</text>
</comment>
<dbReference type="PANTHER" id="PTHR12157:SF24">
    <property type="entry name" value="FIFE, ISOFORM D"/>
    <property type="match status" value="1"/>
</dbReference>
<keyword evidence="4" id="KW-1185">Reference proteome</keyword>
<dbReference type="InterPro" id="IPR039032">
    <property type="entry name" value="Rim-like"/>
</dbReference>
<feature type="domain" description="C2" evidence="2">
    <location>
        <begin position="49"/>
        <end position="173"/>
    </location>
</feature>
<dbReference type="Proteomes" id="UP000729913">
    <property type="component" value="Unassembled WGS sequence"/>
</dbReference>
<dbReference type="AlphaFoldDB" id="A0A8J5UWR2"/>
<accession>A0A8J5UWR2</accession>
<feature type="compositionally biased region" description="Basic and acidic residues" evidence="1">
    <location>
        <begin position="290"/>
        <end position="299"/>
    </location>
</feature>
<dbReference type="PANTHER" id="PTHR12157">
    <property type="entry name" value="REGULATING SYNAPTIC MEMBRANE EXOCYTOSIS PROTEIN"/>
    <property type="match status" value="1"/>
</dbReference>
<evidence type="ECO:0000259" key="2">
    <source>
        <dbReference type="PROSITE" id="PS50004"/>
    </source>
</evidence>
<dbReference type="GO" id="GO:0048167">
    <property type="term" value="P:regulation of synaptic plasticity"/>
    <property type="evidence" value="ECO:0007669"/>
    <property type="project" value="TreeGrafter"/>
</dbReference>
<organism evidence="3 4">
    <name type="scientific">Cotesia typhae</name>
    <dbReference type="NCBI Taxonomy" id="2053667"/>
    <lineage>
        <taxon>Eukaryota</taxon>
        <taxon>Metazoa</taxon>
        <taxon>Ecdysozoa</taxon>
        <taxon>Arthropoda</taxon>
        <taxon>Hexapoda</taxon>
        <taxon>Insecta</taxon>
        <taxon>Pterygota</taxon>
        <taxon>Neoptera</taxon>
        <taxon>Endopterygota</taxon>
        <taxon>Hymenoptera</taxon>
        <taxon>Apocrita</taxon>
        <taxon>Ichneumonoidea</taxon>
        <taxon>Braconidae</taxon>
        <taxon>Microgastrinae</taxon>
        <taxon>Cotesia</taxon>
    </lineage>
</organism>
<feature type="region of interest" description="Disordered" evidence="1">
    <location>
        <begin position="192"/>
        <end position="214"/>
    </location>
</feature>
<dbReference type="Pfam" id="PF00168">
    <property type="entry name" value="C2"/>
    <property type="match status" value="1"/>
</dbReference>
<sequence length="326" mass="36553">MLKLLLATRSIPLEIPGKREGVPRFMVSQHTLESLEMRMDEKIPKERPVSGRVQIHVWYEADRKELVVSVLAADELCVRDDGTPPEAVAKLVLIPASVDQSSLQTDVAGPTQNPIWNANLTFTGIAGEKLMDKTIDVTLWDCHPDGDNIFLGEYRLEDSRGIRSGKSPYASPRGSLSMEVALAQRLLRREIRERSYSEDTQSDSGSPEPYFLHPDHAWQANSRRGSSQSEQLEVETYELNKDYSRSLPGSRRSSFQSQGGTDSKRGSIVDTEMPSGYYNRDRRRSSVARSARDPEEVLRSLKKAAAKGELGRTMSLSSDKRRGSRE</sequence>
<evidence type="ECO:0000313" key="4">
    <source>
        <dbReference type="Proteomes" id="UP000729913"/>
    </source>
</evidence>
<dbReference type="GO" id="GO:0042734">
    <property type="term" value="C:presynaptic membrane"/>
    <property type="evidence" value="ECO:0007669"/>
    <property type="project" value="TreeGrafter"/>
</dbReference>